<dbReference type="InterPro" id="IPR021109">
    <property type="entry name" value="Peptidase_aspartic_dom_sf"/>
</dbReference>
<dbReference type="InterPro" id="IPR000477">
    <property type="entry name" value="RT_dom"/>
</dbReference>
<dbReference type="PROSITE" id="PS50096">
    <property type="entry name" value="IQ"/>
    <property type="match status" value="1"/>
</dbReference>
<keyword evidence="10 12" id="KW-0518">Myosin</keyword>
<evidence type="ECO:0000256" key="6">
    <source>
        <dbReference type="ARBA" id="ARBA00022759"/>
    </source>
</evidence>
<feature type="domain" description="Myosin motor" evidence="15">
    <location>
        <begin position="933"/>
        <end position="1675"/>
    </location>
</feature>
<dbReference type="InterPro" id="IPR036961">
    <property type="entry name" value="Kinesin_motor_dom_sf"/>
</dbReference>
<evidence type="ECO:0000256" key="5">
    <source>
        <dbReference type="ARBA" id="ARBA00022741"/>
    </source>
</evidence>
<dbReference type="EMBL" id="CARXXK010000001">
    <property type="protein sequence ID" value="CAI6349100.1"/>
    <property type="molecule type" value="Genomic_DNA"/>
</dbReference>
<evidence type="ECO:0000256" key="10">
    <source>
        <dbReference type="ARBA" id="ARBA00023123"/>
    </source>
</evidence>
<dbReference type="Pfam" id="PF17917">
    <property type="entry name" value="RT_RNaseH"/>
    <property type="match status" value="1"/>
</dbReference>
<keyword evidence="9" id="KW-0695">RNA-directed DNA polymerase</keyword>
<dbReference type="InterPro" id="IPR036029">
    <property type="entry name" value="MYSc_Myo20"/>
</dbReference>
<keyword evidence="17" id="KW-1185">Reference proteome</keyword>
<evidence type="ECO:0000256" key="2">
    <source>
        <dbReference type="ARBA" id="ARBA00022679"/>
    </source>
</evidence>
<dbReference type="GO" id="GO:0003774">
    <property type="term" value="F:cytoskeletal motor activity"/>
    <property type="evidence" value="ECO:0007669"/>
    <property type="project" value="UniProtKB-UniRule"/>
</dbReference>
<evidence type="ECO:0000256" key="7">
    <source>
        <dbReference type="ARBA" id="ARBA00022801"/>
    </source>
</evidence>
<dbReference type="GO" id="GO:0016787">
    <property type="term" value="F:hydrolase activity"/>
    <property type="evidence" value="ECO:0007669"/>
    <property type="project" value="UniProtKB-KW"/>
</dbReference>
<dbReference type="PANTHER" id="PTHR37984:SF9">
    <property type="entry name" value="INTEGRASE CATALYTIC DOMAIN-CONTAINING PROTEIN"/>
    <property type="match status" value="1"/>
</dbReference>
<dbReference type="GO" id="GO:0003779">
    <property type="term" value="F:actin binding"/>
    <property type="evidence" value="ECO:0007669"/>
    <property type="project" value="UniProtKB-KW"/>
</dbReference>
<feature type="compositionally biased region" description="Polar residues" evidence="13">
    <location>
        <begin position="1731"/>
        <end position="1747"/>
    </location>
</feature>
<dbReference type="CDD" id="cd09274">
    <property type="entry name" value="RNase_HI_RT_Ty3"/>
    <property type="match status" value="1"/>
</dbReference>
<comment type="similarity">
    <text evidence="12">Belongs to the TRAFAC class myosin-kinesin ATPase superfamily. Myosin family.</text>
</comment>
<dbReference type="SMART" id="SM00242">
    <property type="entry name" value="MYSc"/>
    <property type="match status" value="1"/>
</dbReference>
<keyword evidence="8 12" id="KW-0067">ATP-binding</keyword>
<feature type="domain" description="Reverse transcriptase" evidence="14">
    <location>
        <begin position="476"/>
        <end position="653"/>
    </location>
</feature>
<dbReference type="Gene3D" id="1.20.58.530">
    <property type="match status" value="1"/>
</dbReference>
<keyword evidence="3" id="KW-0548">Nucleotidyltransferase</keyword>
<evidence type="ECO:0000256" key="8">
    <source>
        <dbReference type="ARBA" id="ARBA00022840"/>
    </source>
</evidence>
<evidence type="ECO:0000256" key="11">
    <source>
        <dbReference type="ARBA" id="ARBA00023175"/>
    </source>
</evidence>
<dbReference type="Gene3D" id="1.20.5.4820">
    <property type="match status" value="1"/>
</dbReference>
<dbReference type="CDD" id="cd14881">
    <property type="entry name" value="MYSc_Myo20"/>
    <property type="match status" value="1"/>
</dbReference>
<accession>A0AAV0VZR6</accession>
<feature type="region of interest" description="Disordered" evidence="13">
    <location>
        <begin position="1728"/>
        <end position="1760"/>
    </location>
</feature>
<dbReference type="Gene3D" id="3.30.70.270">
    <property type="match status" value="2"/>
</dbReference>
<dbReference type="PROSITE" id="PS51456">
    <property type="entry name" value="MYOSIN_MOTOR"/>
    <property type="match status" value="1"/>
</dbReference>
<feature type="region of interest" description="Disordered" evidence="13">
    <location>
        <begin position="190"/>
        <end position="229"/>
    </location>
</feature>
<name>A0AAV0VZR6_9HEMI</name>
<evidence type="ECO:0000259" key="14">
    <source>
        <dbReference type="PROSITE" id="PS50878"/>
    </source>
</evidence>
<evidence type="ECO:0000313" key="16">
    <source>
        <dbReference type="EMBL" id="CAI6349100.1"/>
    </source>
</evidence>
<evidence type="ECO:0000256" key="9">
    <source>
        <dbReference type="ARBA" id="ARBA00022918"/>
    </source>
</evidence>
<reference evidence="16 17" key="1">
    <citation type="submission" date="2023-01" db="EMBL/GenBank/DDBJ databases">
        <authorList>
            <person name="Whitehead M."/>
        </authorList>
    </citation>
    <scope>NUCLEOTIDE SEQUENCE [LARGE SCALE GENOMIC DNA]</scope>
</reference>
<dbReference type="PRINTS" id="PR00193">
    <property type="entry name" value="MYOSINHEAVY"/>
</dbReference>
<keyword evidence="6" id="KW-0255">Endonuclease</keyword>
<dbReference type="PANTHER" id="PTHR37984">
    <property type="entry name" value="PROTEIN CBG26694"/>
    <property type="match status" value="1"/>
</dbReference>
<dbReference type="Gene3D" id="2.40.70.10">
    <property type="entry name" value="Acid Proteases"/>
    <property type="match status" value="1"/>
</dbReference>
<dbReference type="Gene3D" id="1.10.10.820">
    <property type="match status" value="1"/>
</dbReference>
<dbReference type="EC" id="2.7.7.49" evidence="1"/>
<dbReference type="SUPFAM" id="SSF50630">
    <property type="entry name" value="Acid proteases"/>
    <property type="match status" value="1"/>
</dbReference>
<dbReference type="CDD" id="cd01647">
    <property type="entry name" value="RT_LTR"/>
    <property type="match status" value="1"/>
</dbReference>
<dbReference type="InterPro" id="IPR043502">
    <property type="entry name" value="DNA/RNA_pol_sf"/>
</dbReference>
<evidence type="ECO:0000256" key="13">
    <source>
        <dbReference type="SAM" id="MobiDB-lite"/>
    </source>
</evidence>
<dbReference type="GO" id="GO:0003964">
    <property type="term" value="F:RNA-directed DNA polymerase activity"/>
    <property type="evidence" value="ECO:0007669"/>
    <property type="project" value="UniProtKB-KW"/>
</dbReference>
<gene>
    <name evidence="16" type="ORF">MEUPH1_LOCUS5702</name>
</gene>
<evidence type="ECO:0000313" key="17">
    <source>
        <dbReference type="Proteomes" id="UP001160148"/>
    </source>
</evidence>
<dbReference type="SUPFAM" id="SSF52540">
    <property type="entry name" value="P-loop containing nucleoside triphosphate hydrolases"/>
    <property type="match status" value="1"/>
</dbReference>
<comment type="caution">
    <text evidence="16">The sequence shown here is derived from an EMBL/GenBank/DDBJ whole genome shotgun (WGS) entry which is preliminary data.</text>
</comment>
<dbReference type="InterPro" id="IPR050951">
    <property type="entry name" value="Retrovirus_Pol_polyprotein"/>
</dbReference>
<dbReference type="Pfam" id="PF00063">
    <property type="entry name" value="Myosin_head"/>
    <property type="match status" value="2"/>
</dbReference>
<dbReference type="InterPro" id="IPR001609">
    <property type="entry name" value="Myosin_head_motor_dom-like"/>
</dbReference>
<proteinExistence type="inferred from homology"/>
<dbReference type="PROSITE" id="PS50878">
    <property type="entry name" value="RT_POL"/>
    <property type="match status" value="1"/>
</dbReference>
<organism evidence="16 17">
    <name type="scientific">Macrosiphum euphorbiae</name>
    <name type="common">potato aphid</name>
    <dbReference type="NCBI Taxonomy" id="13131"/>
    <lineage>
        <taxon>Eukaryota</taxon>
        <taxon>Metazoa</taxon>
        <taxon>Ecdysozoa</taxon>
        <taxon>Arthropoda</taxon>
        <taxon>Hexapoda</taxon>
        <taxon>Insecta</taxon>
        <taxon>Pterygota</taxon>
        <taxon>Neoptera</taxon>
        <taxon>Paraneoptera</taxon>
        <taxon>Hemiptera</taxon>
        <taxon>Sternorrhyncha</taxon>
        <taxon>Aphidomorpha</taxon>
        <taxon>Aphidoidea</taxon>
        <taxon>Aphididae</taxon>
        <taxon>Macrosiphini</taxon>
        <taxon>Macrosiphum</taxon>
    </lineage>
</organism>
<keyword evidence="5 12" id="KW-0547">Nucleotide-binding</keyword>
<dbReference type="SUPFAM" id="SSF56672">
    <property type="entry name" value="DNA/RNA polymerases"/>
    <property type="match status" value="1"/>
</dbReference>
<evidence type="ECO:0000256" key="3">
    <source>
        <dbReference type="ARBA" id="ARBA00022695"/>
    </source>
</evidence>
<dbReference type="InterPro" id="IPR043128">
    <property type="entry name" value="Rev_trsase/Diguanyl_cyclase"/>
</dbReference>
<feature type="region of interest" description="Actin-binding" evidence="12">
    <location>
        <begin position="1544"/>
        <end position="1566"/>
    </location>
</feature>
<feature type="binding site" evidence="12">
    <location>
        <begin position="1015"/>
        <end position="1022"/>
    </location>
    <ligand>
        <name>ATP</name>
        <dbReference type="ChEBI" id="CHEBI:30616"/>
    </ligand>
</feature>
<dbReference type="GO" id="GO:0004519">
    <property type="term" value="F:endonuclease activity"/>
    <property type="evidence" value="ECO:0007669"/>
    <property type="project" value="UniProtKB-KW"/>
</dbReference>
<evidence type="ECO:0000256" key="1">
    <source>
        <dbReference type="ARBA" id="ARBA00012493"/>
    </source>
</evidence>
<keyword evidence="12" id="KW-0009">Actin-binding</keyword>
<feature type="compositionally biased region" description="Polar residues" evidence="13">
    <location>
        <begin position="213"/>
        <end position="224"/>
    </location>
</feature>
<dbReference type="Pfam" id="PF00078">
    <property type="entry name" value="RVT_1"/>
    <property type="match status" value="1"/>
</dbReference>
<dbReference type="InterPro" id="IPR041373">
    <property type="entry name" value="RT_RNaseH"/>
</dbReference>
<evidence type="ECO:0000256" key="12">
    <source>
        <dbReference type="PROSITE-ProRule" id="PRU00782"/>
    </source>
</evidence>
<dbReference type="Gene3D" id="3.40.850.10">
    <property type="entry name" value="Kinesin motor domain"/>
    <property type="match status" value="2"/>
</dbReference>
<dbReference type="Gene3D" id="3.10.10.10">
    <property type="entry name" value="HIV Type 1 Reverse Transcriptase, subunit A, domain 1"/>
    <property type="match status" value="1"/>
</dbReference>
<evidence type="ECO:0000259" key="15">
    <source>
        <dbReference type="PROSITE" id="PS51456"/>
    </source>
</evidence>
<dbReference type="GO" id="GO:0005524">
    <property type="term" value="F:ATP binding"/>
    <property type="evidence" value="ECO:0007669"/>
    <property type="project" value="UniProtKB-UniRule"/>
</dbReference>
<keyword evidence="4" id="KW-0540">Nuclease</keyword>
<dbReference type="GO" id="GO:0016459">
    <property type="term" value="C:myosin complex"/>
    <property type="evidence" value="ECO:0007669"/>
    <property type="project" value="UniProtKB-KW"/>
</dbReference>
<dbReference type="InterPro" id="IPR027417">
    <property type="entry name" value="P-loop_NTPase"/>
</dbReference>
<keyword evidence="2" id="KW-0808">Transferase</keyword>
<sequence length="1869" mass="212855">MEFNRPANLKLTGNLNDNFKIFKQEVEVYFMATETNSKSQEVQVARLLNLLGPDGLKLYNTFKIDVVTVDNIFKSLEEYCVPRKNEVMEHYKYFTRKQAEGEPFDKFYADLRELIKSCSFGESEEALLRTQVVLGINDKDLQSKLLREDLPLLKVIKYCQVVEQAEANCRLVQKENLTVDQVEKSKNWRFKSKEASKSNHQQNATKKYEKGNYSESNQGKSNSADYKDQSVGKNNQKIFNCFKCGNQHAINKCPAFGKNCKACGKLNHFAVKCKSKEKYNNYQVNEVHQNDEKEVTYLSLNTVETEKCKNWTDIVDINNIKMVIKIDTGAQLNVMPLNEFKKLNTKLEKSKVIIKAFGGFQIKSLGKIKVCISNNKNKIITYFEVVEYDELPILGLNDSIRLSYSMNEINEIVKGDNEKDIFVQKNIDIFTGLGKFPEKINIKLKNNAVPISVPPRRVPYKIINNLKEALDNMAKQQVIIKCNKPSEWQSPIIVVEKPDKSLRICLDPREINKSIVREMYQIPTLEQIKLKLSNKNIFTVLDLKDGFYHCELDEESQQLCCFSTPFGCYKFLRLPFGLSAAPEKFQEITTKYFGNIENVNVYFDDILIAGETLEEHDRALNEVIKRAKQFNIKFNPKKIQYKVSKVKFLGFIFSAEGVQPDSERIRVIRELNEPSNKKELQSFLGMVNYLRGFIPNLSEIVTPFRLLLKKNVLWEWSINQSTAFVKIKNILCEIPSLNNFSLNETFEIQTDASEKAIGCCIFQNKKPVHYASRCLSDSEINFAQVEKEMLAIVFACTKFHYLIYGQKQVNIFTDHQPLVSVLKKEINKIPNNRLRRLRVKLLIYNIHLEYLPGKYMYVADFLSRNYIKREEKSEEIMNDIVHTLGELEIKFENNKETEFRLATLNDEVLNQIIGYLKNGWPKKCTSREELKHYYKLKNEIMLENEMLYWGMRLIVPKTNVGPILLCMNSYKDIGNPMTLTSMRGATLDFKLHKVILDAVRQQTESGYPQAIILSGVSGSGKTYASMLLLRQLFDVAGGGPETDAFKHLAAAFTVLRSLGSAKTSSNSESSRIGHFIEVQVTDGALYRTKIHCYFLDQTRVVHPLPNEKNYHIFYQMLAGLSQEERVKLNLEGYSPTNLQYLMQGDTRQDEAEDAIRFQSWKSCLGLLGIPFMDVVRVLAAVLLLGNVNFADNGSGEVVAKGETELASVARLLGITFSSLFRGITTRTHSETTRGNTQLIKTTCDANTANSIRDSLAKALYCRTVATIVRRANSLKRLGSTLGTLSSDSNDSVHNQAEVASQHASTIGTAGSKSSKSMAALNNAVNIARHATDGSIGILDMFGFEEPKPSQLEHLCINLCAETMQHFYNTHIFKSSIESCRDEGIHCDVEVDYVDNVPCIDLISSLRTGLLSMLDVECSINGSVELYLRKVKSQHRNNPRLFEPKSVDQRSFGIQHFAGRVVYDASDFLETNKDVVPDDLVSVFHKQSCSFGFATHLFGSELKALYSIETVPRGIKFRISPTSHSDLLNGNEPVSTLTQDFHTRLDNLLRSLVHARPHFVRCIKANSTETPDKFDRAVVMRQIRSLQVLETVNLMAGGYPHRMRYKAFNLRYKMLAPFNKLLRTDDRATEDCHLILQCIENKIDTKQSEVSMSWAFGKRHVFLSEGVRQHLEKLRWQTRHNAAVLIQCTWRSWRTRRKWPGTKRVMMQMQQVSNPIVQCLNNKMGMGGRKMTSGSQVPNTGITNSGPATLTRPRPQPITGTPPPDQIEKFDQKIIQTCNLFGLNLERPPPLPPSRSYTISGNTKMGYPQSRIMKKSFPEEGNCDVTLIKGDAVIVVGTSNRRGHLVVEHCNRSLEVPFQFLELKPRPVAI</sequence>
<dbReference type="FunFam" id="3.30.70.270:FF:000026">
    <property type="entry name" value="Transposon Ty3-G Gag-Pol polyprotein"/>
    <property type="match status" value="1"/>
</dbReference>
<evidence type="ECO:0000256" key="4">
    <source>
        <dbReference type="ARBA" id="ARBA00022722"/>
    </source>
</evidence>
<keyword evidence="7" id="KW-0378">Hydrolase</keyword>
<dbReference type="CDD" id="cd23767">
    <property type="entry name" value="IQCD"/>
    <property type="match status" value="1"/>
</dbReference>
<protein>
    <recommendedName>
        <fullName evidence="1">RNA-directed DNA polymerase</fullName>
        <ecNumber evidence="1">2.7.7.49</ecNumber>
    </recommendedName>
</protein>
<keyword evidence="11 12" id="KW-0505">Motor protein</keyword>
<dbReference type="Gene3D" id="1.20.120.720">
    <property type="entry name" value="Myosin VI head, motor domain, U50 subdomain"/>
    <property type="match status" value="2"/>
</dbReference>
<dbReference type="Proteomes" id="UP001160148">
    <property type="component" value="Unassembled WGS sequence"/>
</dbReference>